<reference evidence="2" key="1">
    <citation type="journal article" date="2019" name="Int. J. Syst. Evol. Microbiol.">
        <title>The Global Catalogue of Microorganisms (GCM) 10K type strain sequencing project: providing services to taxonomists for standard genome sequencing and annotation.</title>
        <authorList>
            <consortium name="The Broad Institute Genomics Platform"/>
            <consortium name="The Broad Institute Genome Sequencing Center for Infectious Disease"/>
            <person name="Wu L."/>
            <person name="Ma J."/>
        </authorList>
    </citation>
    <scope>NUCLEOTIDE SEQUENCE [LARGE SCALE GENOMIC DNA]</scope>
    <source>
        <strain evidence="2">JCM 13595</strain>
    </source>
</reference>
<evidence type="ECO:0000313" key="1">
    <source>
        <dbReference type="EMBL" id="GAA2027667.1"/>
    </source>
</evidence>
<organism evidence="1 2">
    <name type="scientific">Yaniella flava</name>
    <dbReference type="NCBI Taxonomy" id="287930"/>
    <lineage>
        <taxon>Bacteria</taxon>
        <taxon>Bacillati</taxon>
        <taxon>Actinomycetota</taxon>
        <taxon>Actinomycetes</taxon>
        <taxon>Micrococcales</taxon>
        <taxon>Micrococcaceae</taxon>
        <taxon>Yaniella</taxon>
    </lineage>
</organism>
<sequence>MTLHTQRSRIRRTELIALTDGGVSSWRTIVRGALTALASPHVAPKEAQPPTICGEILPERLSTADVTAPTTKPA</sequence>
<keyword evidence="2" id="KW-1185">Reference proteome</keyword>
<accession>A0ABP5FIZ8</accession>
<name>A0ABP5FIZ8_9MICC</name>
<evidence type="ECO:0000313" key="2">
    <source>
        <dbReference type="Proteomes" id="UP001501461"/>
    </source>
</evidence>
<proteinExistence type="predicted"/>
<comment type="caution">
    <text evidence="1">The sequence shown here is derived from an EMBL/GenBank/DDBJ whole genome shotgun (WGS) entry which is preliminary data.</text>
</comment>
<gene>
    <name evidence="1" type="ORF">GCM10009720_04240</name>
</gene>
<protein>
    <submittedName>
        <fullName evidence="1">Uncharacterized protein</fullName>
    </submittedName>
</protein>
<dbReference type="EMBL" id="BAAAMN010000008">
    <property type="protein sequence ID" value="GAA2027667.1"/>
    <property type="molecule type" value="Genomic_DNA"/>
</dbReference>
<dbReference type="Proteomes" id="UP001501461">
    <property type="component" value="Unassembled WGS sequence"/>
</dbReference>